<dbReference type="GO" id="GO:0008716">
    <property type="term" value="F:D-alanine-D-alanine ligase activity"/>
    <property type="evidence" value="ECO:0007669"/>
    <property type="project" value="InterPro"/>
</dbReference>
<evidence type="ECO:0000256" key="2">
    <source>
        <dbReference type="ARBA" id="ARBA00022598"/>
    </source>
</evidence>
<dbReference type="Proteomes" id="UP001212841">
    <property type="component" value="Unassembled WGS sequence"/>
</dbReference>
<dbReference type="EMBL" id="JADGJD010000032">
    <property type="protein sequence ID" value="KAJ3056473.1"/>
    <property type="molecule type" value="Genomic_DNA"/>
</dbReference>
<evidence type="ECO:0000313" key="7">
    <source>
        <dbReference type="Proteomes" id="UP001212841"/>
    </source>
</evidence>
<sequence length="783" mass="85667">MTHNSEKEDYINELKGLATALEFTPAIHRVKMSNIHQICDSLPREELVMNLCDGSDIDGVPGPSVAAYLEKLTHPNVIGCDSLFIENTTTKNGMKEIFRQHLVSTPPGFPATRETDIAKEVDSWGMTYPLFVKISDSYGSVGLDDNSVCHDLEGLLAKCEELLKEFPNLTVEEFIDGQEYSILVSGNSRDENQTVIVYPPAERAFNKDLPRFKRFISFVRNWDEAQYAHQYAPVEDANDYNALQDLARRAYVSVSGNCYGRVDVRKRDVSGKFYVLEVNASCGLGKGSSSEFILNLAGQTTQDFFQILLANALKPSIEPSLSQTQLDLVAEPEELAEADDVVATSLPLIPPVIEEKVNKLIHHPSLATVPSPVMHVIVSAVLVDAESGIPDPEGKLALSYGKDVEYVSELEGIIRLIGFDPIVHLYHVDEVEKILSELNKESDLVFNACLGKDGLEVAEVMRKEGFKLTVGLNAQFFEESRNRRIVRDNLSKSRLPIPKGLVVKIEAGKVEANIANVEKAMVEQEFSFPVYAKPAIAQRQQEGIHSGRKIDSAEELRALFEGVVVDLPDELEWVVEEFVGGREFRVLVAGDARDPNADVIVFPPGAFDPKVVKSKSSGDLRAAVTASREGLDTGSATNEPVPTTGTETTNTNQTTSSFLQSLRRLSQNVLPKRSAATAANQQLSYSAMKVPQDLMLQMDIQDLARRAFVAVHGSCYGLVDVIKRDDEADESGYGGASGGGLVVLGVSGDVRFGENARAGTLLRLAGQDAGALWGWLVKRPVAA</sequence>
<keyword evidence="2" id="KW-0436">Ligase</keyword>
<comment type="caution">
    <text evidence="6">The sequence shown here is derived from an EMBL/GenBank/DDBJ whole genome shotgun (WGS) entry which is preliminary data.</text>
</comment>
<proteinExistence type="inferred from homology"/>
<dbReference type="GO" id="GO:0005524">
    <property type="term" value="F:ATP binding"/>
    <property type="evidence" value="ECO:0007669"/>
    <property type="project" value="UniProtKB-UniRule"/>
</dbReference>
<evidence type="ECO:0000259" key="5">
    <source>
        <dbReference type="PROSITE" id="PS50975"/>
    </source>
</evidence>
<keyword evidence="3" id="KW-0547">Nucleotide-binding</keyword>
<feature type="compositionally biased region" description="Low complexity" evidence="4">
    <location>
        <begin position="637"/>
        <end position="654"/>
    </location>
</feature>
<evidence type="ECO:0000256" key="3">
    <source>
        <dbReference type="PROSITE-ProRule" id="PRU00409"/>
    </source>
</evidence>
<dbReference type="PROSITE" id="PS50975">
    <property type="entry name" value="ATP_GRASP"/>
    <property type="match status" value="2"/>
</dbReference>
<name>A0AAD5X8T4_9FUNG</name>
<feature type="region of interest" description="Disordered" evidence="4">
    <location>
        <begin position="623"/>
        <end position="654"/>
    </location>
</feature>
<evidence type="ECO:0000256" key="1">
    <source>
        <dbReference type="ARBA" id="ARBA00010871"/>
    </source>
</evidence>
<dbReference type="PANTHER" id="PTHR23132:SF23">
    <property type="entry name" value="D-ALANINE--D-ALANINE LIGASE B"/>
    <property type="match status" value="1"/>
</dbReference>
<dbReference type="AlphaFoldDB" id="A0AAD5X8T4"/>
<reference evidence="6" key="1">
    <citation type="submission" date="2020-05" db="EMBL/GenBank/DDBJ databases">
        <title>Phylogenomic resolution of chytrid fungi.</title>
        <authorList>
            <person name="Stajich J.E."/>
            <person name="Amses K."/>
            <person name="Simmons R."/>
            <person name="Seto K."/>
            <person name="Myers J."/>
            <person name="Bonds A."/>
            <person name="Quandt C.A."/>
            <person name="Barry K."/>
            <person name="Liu P."/>
            <person name="Grigoriev I."/>
            <person name="Longcore J.E."/>
            <person name="James T.Y."/>
        </authorList>
    </citation>
    <scope>NUCLEOTIDE SEQUENCE</scope>
    <source>
        <strain evidence="6">JEL0318</strain>
    </source>
</reference>
<dbReference type="SUPFAM" id="SSF56059">
    <property type="entry name" value="Glutathione synthetase ATP-binding domain-like"/>
    <property type="match status" value="2"/>
</dbReference>
<protein>
    <recommendedName>
        <fullName evidence="5">ATP-grasp domain-containing protein</fullName>
    </recommendedName>
</protein>
<feature type="domain" description="ATP-grasp" evidence="5">
    <location>
        <begin position="487"/>
        <end position="696"/>
    </location>
</feature>
<gene>
    <name evidence="6" type="ORF">HK097_006792</name>
</gene>
<dbReference type="InterPro" id="IPR011095">
    <property type="entry name" value="Dala_Dala_lig_C"/>
</dbReference>
<comment type="similarity">
    <text evidence="1">Belongs to the D-alanine--D-alanine ligase family.</text>
</comment>
<dbReference type="GO" id="GO:0046872">
    <property type="term" value="F:metal ion binding"/>
    <property type="evidence" value="ECO:0007669"/>
    <property type="project" value="InterPro"/>
</dbReference>
<dbReference type="InterPro" id="IPR011761">
    <property type="entry name" value="ATP-grasp"/>
</dbReference>
<accession>A0AAD5X8T4</accession>
<evidence type="ECO:0000313" key="6">
    <source>
        <dbReference type="EMBL" id="KAJ3056473.1"/>
    </source>
</evidence>
<keyword evidence="7" id="KW-1185">Reference proteome</keyword>
<feature type="domain" description="ATP-grasp" evidence="5">
    <location>
        <begin position="95"/>
        <end position="313"/>
    </location>
</feature>
<keyword evidence="3" id="KW-0067">ATP-binding</keyword>
<dbReference type="Pfam" id="PF07478">
    <property type="entry name" value="Dala_Dala_lig_C"/>
    <property type="match status" value="1"/>
</dbReference>
<dbReference type="PANTHER" id="PTHR23132">
    <property type="entry name" value="D-ALANINE--D-ALANINE LIGASE"/>
    <property type="match status" value="1"/>
</dbReference>
<dbReference type="Gene3D" id="3.30.470.20">
    <property type="entry name" value="ATP-grasp fold, B domain"/>
    <property type="match status" value="2"/>
</dbReference>
<organism evidence="6 7">
    <name type="scientific">Rhizophlyctis rosea</name>
    <dbReference type="NCBI Taxonomy" id="64517"/>
    <lineage>
        <taxon>Eukaryota</taxon>
        <taxon>Fungi</taxon>
        <taxon>Fungi incertae sedis</taxon>
        <taxon>Chytridiomycota</taxon>
        <taxon>Chytridiomycota incertae sedis</taxon>
        <taxon>Chytridiomycetes</taxon>
        <taxon>Rhizophlyctidales</taxon>
        <taxon>Rhizophlyctidaceae</taxon>
        <taxon>Rhizophlyctis</taxon>
    </lineage>
</organism>
<evidence type="ECO:0000256" key="4">
    <source>
        <dbReference type="SAM" id="MobiDB-lite"/>
    </source>
</evidence>